<dbReference type="Gene3D" id="3.40.50.300">
    <property type="entry name" value="P-loop containing nucleotide triphosphate hydrolases"/>
    <property type="match status" value="1"/>
</dbReference>
<evidence type="ECO:0000256" key="2">
    <source>
        <dbReference type="ARBA" id="ARBA00005810"/>
    </source>
</evidence>
<dbReference type="GO" id="GO:0005524">
    <property type="term" value="F:ATP binding"/>
    <property type="evidence" value="ECO:0007669"/>
    <property type="project" value="UniProtKB-KW"/>
</dbReference>
<dbReference type="PANTHER" id="PTHR43071:SF1">
    <property type="entry name" value="2-AMINO-4-HYDROXY-6-HYDROXYMETHYLDIHYDROPTERIDINE PYROPHOSPHOKINASE"/>
    <property type="match status" value="1"/>
</dbReference>
<dbReference type="PANTHER" id="PTHR43071">
    <property type="entry name" value="2-AMINO-4-HYDROXY-6-HYDROXYMETHYLDIHYDROPTERIDINE PYROPHOSPHOKINASE"/>
    <property type="match status" value="1"/>
</dbReference>
<feature type="domain" description="7,8-dihydro-6-hydroxymethylpterin-pyrophosphokinase" evidence="13">
    <location>
        <begin position="8"/>
        <end position="135"/>
    </location>
</feature>
<dbReference type="InterPro" id="IPR031314">
    <property type="entry name" value="DNK_dom"/>
</dbReference>
<dbReference type="Gene3D" id="3.30.70.560">
    <property type="entry name" value="7,8-Dihydro-6-hydroxymethylpterin-pyrophosphokinase HPPK"/>
    <property type="match status" value="1"/>
</dbReference>
<keyword evidence="9" id="KW-0289">Folate biosynthesis</keyword>
<comment type="similarity">
    <text evidence="2">Belongs to the HPPK family.</text>
</comment>
<dbReference type="CDD" id="cd00483">
    <property type="entry name" value="HPPK"/>
    <property type="match status" value="1"/>
</dbReference>
<evidence type="ECO:0000313" key="16">
    <source>
        <dbReference type="Proteomes" id="UP000231564"/>
    </source>
</evidence>
<evidence type="ECO:0000259" key="14">
    <source>
        <dbReference type="Pfam" id="PF01712"/>
    </source>
</evidence>
<sequence length="378" mass="44009">MKIQRITYLSLGTNQGNKLKNLQKAINLIADKVGDVQKIASIYKTPALGFEGNDFYNTVLKVSTYQPPEKLMSTLLSIEKELGRVRSKTGAYINRIIDIDILLFDDEIIFSKNLIVPHPRMLERKFALAPLSEIARNTIHPIEKKQLFICLRNCNDDSEIAVVDHKLIRPIPISEKYNYIAIEGNIGAGKTSLANMISDEFNAKIVLERFADNPFLPKFYKDEERYAFPLEMSFLADRYQQLTDDLAQFDLFKNCIVSDYYIFKSLIFAQVTLHSDEYKLYRKMFDLMYKEITKPDLYVYLYQNTDRLLQNIKKRGRDYEQNIEAGYLQKIHDGYSNFIKTQQDLNILIIDVSKLDFVNNINDYHFIISKIKSHTNTP</sequence>
<dbReference type="InterPro" id="IPR027417">
    <property type="entry name" value="P-loop_NTPase"/>
</dbReference>
<evidence type="ECO:0000256" key="3">
    <source>
        <dbReference type="ARBA" id="ARBA00013253"/>
    </source>
</evidence>
<gene>
    <name evidence="15" type="ORF">MARIT_2646</name>
</gene>
<dbReference type="Pfam" id="PF01288">
    <property type="entry name" value="HPPK"/>
    <property type="match status" value="1"/>
</dbReference>
<dbReference type="EC" id="2.7.6.3" evidence="3"/>
<accession>A0A2H1ED91</accession>
<evidence type="ECO:0000259" key="13">
    <source>
        <dbReference type="Pfam" id="PF01288"/>
    </source>
</evidence>
<dbReference type="InterPro" id="IPR000550">
    <property type="entry name" value="Hppk"/>
</dbReference>
<keyword evidence="16" id="KW-1185">Reference proteome</keyword>
<comment type="pathway">
    <text evidence="1">Cofactor biosynthesis; tetrahydrofolate biosynthesis; 2-amino-4-hydroxy-6-hydroxymethyl-7,8-dihydropteridine diphosphate from 7,8-dihydroneopterin triphosphate: step 4/4.</text>
</comment>
<dbReference type="AlphaFoldDB" id="A0A2H1ED91"/>
<comment type="function">
    <text evidence="10">Catalyzes the transfer of pyrophosphate from adenosine triphosphate (ATP) to 6-hydroxymethyl-7,8-dihydropterin, an enzymatic step in folate biosynthesis pathway.</text>
</comment>
<evidence type="ECO:0000256" key="8">
    <source>
        <dbReference type="ARBA" id="ARBA00022840"/>
    </source>
</evidence>
<evidence type="ECO:0000256" key="12">
    <source>
        <dbReference type="ARBA" id="ARBA00033413"/>
    </source>
</evidence>
<dbReference type="Pfam" id="PF01712">
    <property type="entry name" value="dNK"/>
    <property type="match status" value="1"/>
</dbReference>
<dbReference type="GO" id="GO:0016301">
    <property type="term" value="F:kinase activity"/>
    <property type="evidence" value="ECO:0007669"/>
    <property type="project" value="UniProtKB-KW"/>
</dbReference>
<dbReference type="InterPro" id="IPR035907">
    <property type="entry name" value="Hppk_sf"/>
</dbReference>
<dbReference type="RefSeq" id="WP_024742181.1">
    <property type="nucleotide sequence ID" value="NZ_BAUG01000053.1"/>
</dbReference>
<dbReference type="SUPFAM" id="SSF55083">
    <property type="entry name" value="6-hydroxymethyl-7,8-dihydropterin pyrophosphokinase, HPPK"/>
    <property type="match status" value="1"/>
</dbReference>
<dbReference type="GO" id="GO:0046654">
    <property type="term" value="P:tetrahydrofolate biosynthetic process"/>
    <property type="evidence" value="ECO:0007669"/>
    <property type="project" value="UniProtKB-UniPathway"/>
</dbReference>
<dbReference type="Proteomes" id="UP000231564">
    <property type="component" value="Chromosome MARIT"/>
</dbReference>
<reference evidence="15 16" key="1">
    <citation type="submission" date="2016-11" db="EMBL/GenBank/DDBJ databases">
        <authorList>
            <person name="Jaros S."/>
            <person name="Januszkiewicz K."/>
            <person name="Wedrychowicz H."/>
        </authorList>
    </citation>
    <scope>NUCLEOTIDE SEQUENCE [LARGE SCALE GENOMIC DNA]</scope>
    <source>
        <strain evidence="15">NCIMB 2154T</strain>
    </source>
</reference>
<evidence type="ECO:0000256" key="1">
    <source>
        <dbReference type="ARBA" id="ARBA00005051"/>
    </source>
</evidence>
<proteinExistence type="inferred from homology"/>
<dbReference type="GO" id="GO:0003848">
    <property type="term" value="F:2-amino-4-hydroxy-6-hydroxymethyldihydropteridine diphosphokinase activity"/>
    <property type="evidence" value="ECO:0007669"/>
    <property type="project" value="UniProtKB-EC"/>
</dbReference>
<dbReference type="EMBL" id="LT634361">
    <property type="protein sequence ID" value="SFZ84226.1"/>
    <property type="molecule type" value="Genomic_DNA"/>
</dbReference>
<dbReference type="CDD" id="cd01673">
    <property type="entry name" value="dNK"/>
    <property type="match status" value="1"/>
</dbReference>
<keyword evidence="5" id="KW-0808">Transferase</keyword>
<dbReference type="STRING" id="1349785.GCA_000509405_00445"/>
<dbReference type="GO" id="GO:0046656">
    <property type="term" value="P:folic acid biosynthetic process"/>
    <property type="evidence" value="ECO:0007669"/>
    <property type="project" value="UniProtKB-KW"/>
</dbReference>
<evidence type="ECO:0000256" key="11">
    <source>
        <dbReference type="ARBA" id="ARBA00029766"/>
    </source>
</evidence>
<feature type="domain" description="Deoxynucleoside kinase" evidence="14">
    <location>
        <begin position="180"/>
        <end position="374"/>
    </location>
</feature>
<dbReference type="KEGG" id="tmar:MARIT_2646"/>
<evidence type="ECO:0000256" key="6">
    <source>
        <dbReference type="ARBA" id="ARBA00022741"/>
    </source>
</evidence>
<evidence type="ECO:0000256" key="4">
    <source>
        <dbReference type="ARBA" id="ARBA00016218"/>
    </source>
</evidence>
<keyword evidence="7 15" id="KW-0418">Kinase</keyword>
<dbReference type="SUPFAM" id="SSF52540">
    <property type="entry name" value="P-loop containing nucleoside triphosphate hydrolases"/>
    <property type="match status" value="1"/>
</dbReference>
<protein>
    <recommendedName>
        <fullName evidence="4">2-amino-4-hydroxy-6-hydroxymethyldihydropteridine pyrophosphokinase</fullName>
        <ecNumber evidence="3">2.7.6.3</ecNumber>
    </recommendedName>
    <alternativeName>
        <fullName evidence="11">6-hydroxymethyl-7,8-dihydropterin pyrophosphokinase</fullName>
    </alternativeName>
    <alternativeName>
        <fullName evidence="12">7,8-dihydro-6-hydroxymethylpterin-pyrophosphokinase</fullName>
    </alternativeName>
</protein>
<organism evidence="15 16">
    <name type="scientific">Tenacibaculum maritimum NCIMB 2154</name>
    <dbReference type="NCBI Taxonomy" id="1349785"/>
    <lineage>
        <taxon>Bacteria</taxon>
        <taxon>Pseudomonadati</taxon>
        <taxon>Bacteroidota</taxon>
        <taxon>Flavobacteriia</taxon>
        <taxon>Flavobacteriales</taxon>
        <taxon>Flavobacteriaceae</taxon>
        <taxon>Tenacibaculum</taxon>
    </lineage>
</organism>
<evidence type="ECO:0000256" key="10">
    <source>
        <dbReference type="ARBA" id="ARBA00029409"/>
    </source>
</evidence>
<evidence type="ECO:0000256" key="9">
    <source>
        <dbReference type="ARBA" id="ARBA00022909"/>
    </source>
</evidence>
<dbReference type="NCBIfam" id="TIGR01498">
    <property type="entry name" value="folK"/>
    <property type="match status" value="1"/>
</dbReference>
<dbReference type="OrthoDB" id="9776634at2"/>
<keyword evidence="8" id="KW-0067">ATP-binding</keyword>
<dbReference type="GeneID" id="47724109"/>
<name>A0A2H1ED91_9FLAO</name>
<keyword evidence="6" id="KW-0547">Nucleotide-binding</keyword>
<evidence type="ECO:0000313" key="15">
    <source>
        <dbReference type="EMBL" id="SFZ84226.1"/>
    </source>
</evidence>
<evidence type="ECO:0000256" key="5">
    <source>
        <dbReference type="ARBA" id="ARBA00022679"/>
    </source>
</evidence>
<dbReference type="UniPathway" id="UPA00077">
    <property type="reaction ID" value="UER00155"/>
</dbReference>
<evidence type="ECO:0000256" key="7">
    <source>
        <dbReference type="ARBA" id="ARBA00022777"/>
    </source>
</evidence>